<reference evidence="1 3" key="1">
    <citation type="submission" date="2018-06" db="EMBL/GenBank/DDBJ databases">
        <authorList>
            <consortium name="Pathogen Informatics"/>
            <person name="Doyle S."/>
        </authorList>
    </citation>
    <scope>NUCLEOTIDE SEQUENCE [LARGE SCALE GENOMIC DNA]</scope>
    <source>
        <strain evidence="1 3">NCTC13160</strain>
    </source>
</reference>
<dbReference type="GeneID" id="57199444"/>
<keyword evidence="4" id="KW-1185">Reference proteome</keyword>
<dbReference type="RefSeq" id="WP_023871662.1">
    <property type="nucleotide sequence ID" value="NC_023018.2"/>
</dbReference>
<dbReference type="OrthoDB" id="9794443at2"/>
<dbReference type="KEGG" id="prb:X636_00905"/>
<evidence type="ECO:0000313" key="2">
    <source>
        <dbReference type="EMBL" id="VVE67429.1"/>
    </source>
</evidence>
<dbReference type="AlphaFoldDB" id="A0A378YEM7"/>
<dbReference type="InterPro" id="IPR047713">
    <property type="entry name" value="DHCW_cupin"/>
</dbReference>
<dbReference type="STRING" id="93220.A6P55_01820"/>
<dbReference type="Proteomes" id="UP000361468">
    <property type="component" value="Unassembled WGS sequence"/>
</dbReference>
<dbReference type="KEGG" id="ppnm:LV28_04880"/>
<protein>
    <submittedName>
        <fullName evidence="1">Cupin domain</fullName>
    </submittedName>
</protein>
<proteinExistence type="predicted"/>
<dbReference type="EMBL" id="CABPSO010000007">
    <property type="protein sequence ID" value="VVE67429.1"/>
    <property type="molecule type" value="Genomic_DNA"/>
</dbReference>
<evidence type="ECO:0000313" key="4">
    <source>
        <dbReference type="Proteomes" id="UP000361468"/>
    </source>
</evidence>
<dbReference type="EMBL" id="UGSG01000001">
    <property type="protein sequence ID" value="SUA75656.1"/>
    <property type="molecule type" value="Genomic_DNA"/>
</dbReference>
<dbReference type="Proteomes" id="UP000254573">
    <property type="component" value="Unassembled WGS sequence"/>
</dbReference>
<dbReference type="InterPro" id="IPR014710">
    <property type="entry name" value="RmlC-like_jellyroll"/>
</dbReference>
<accession>A0A378YEM7</accession>
<reference evidence="2 4" key="2">
    <citation type="submission" date="2019-08" db="EMBL/GenBank/DDBJ databases">
        <authorList>
            <person name="Peeters C."/>
        </authorList>
    </citation>
    <scope>NUCLEOTIDE SEQUENCE [LARGE SCALE GENOMIC DNA]</scope>
    <source>
        <strain evidence="2 4">LMG 31119</strain>
    </source>
</reference>
<dbReference type="Gene3D" id="2.60.120.10">
    <property type="entry name" value="Jelly Rolls"/>
    <property type="match status" value="1"/>
</dbReference>
<dbReference type="KEGG" id="ppno:DA70_01465"/>
<evidence type="ECO:0000313" key="1">
    <source>
        <dbReference type="EMBL" id="SUA75656.1"/>
    </source>
</evidence>
<gene>
    <name evidence="1" type="ORF">NCTC13160_00964</name>
    <name evidence="2" type="ORF">PPN31119_02594</name>
</gene>
<dbReference type="SUPFAM" id="SSF51182">
    <property type="entry name" value="RmlC-like cupins"/>
    <property type="match status" value="1"/>
</dbReference>
<name>A0A378YEM7_9BURK</name>
<organism evidence="1 3">
    <name type="scientific">Pandoraea pnomenusa</name>
    <dbReference type="NCBI Taxonomy" id="93220"/>
    <lineage>
        <taxon>Bacteria</taxon>
        <taxon>Pseudomonadati</taxon>
        <taxon>Pseudomonadota</taxon>
        <taxon>Betaproteobacteria</taxon>
        <taxon>Burkholderiales</taxon>
        <taxon>Burkholderiaceae</taxon>
        <taxon>Pandoraea</taxon>
    </lineage>
</organism>
<dbReference type="InterPro" id="IPR011051">
    <property type="entry name" value="RmlC_Cupin_sf"/>
</dbReference>
<evidence type="ECO:0000313" key="3">
    <source>
        <dbReference type="Proteomes" id="UP000254573"/>
    </source>
</evidence>
<dbReference type="NCBIfam" id="NF038084">
    <property type="entry name" value="DHCW_cupin"/>
    <property type="match status" value="1"/>
</dbReference>
<sequence>MKMDAFAFGTTQWADVEKTEHRGETGVAYWRTRHFGEAPNQIRVRMVEYSPGYLADHWCHKGHILFCLDGELETTLEDGRKFVLTPGMSYQVGDGAEAHQSYTKSGARLFIVD</sequence>